<accession>A0A2N5ZEL7</accession>
<comment type="caution">
    <text evidence="1">The sequence shown here is derived from an EMBL/GenBank/DDBJ whole genome shotgun (WGS) entry which is preliminary data.</text>
</comment>
<evidence type="ECO:0008006" key="3">
    <source>
        <dbReference type="Google" id="ProtNLM"/>
    </source>
</evidence>
<dbReference type="EMBL" id="PKTG01000095">
    <property type="protein sequence ID" value="PLX17118.1"/>
    <property type="molecule type" value="Genomic_DNA"/>
</dbReference>
<dbReference type="SUPFAM" id="SSF110296">
    <property type="entry name" value="Oligoxyloglucan reducing end-specific cellobiohydrolase"/>
    <property type="match status" value="1"/>
</dbReference>
<protein>
    <recommendedName>
        <fullName evidence="3">Photosynthesis system II assembly factor Ycf48/Hcf136-like domain-containing protein</fullName>
    </recommendedName>
</protein>
<dbReference type="AlphaFoldDB" id="A0A2N5ZEL7"/>
<proteinExistence type="predicted"/>
<organism evidence="1 2">
    <name type="scientific">Muiribacterium halophilum</name>
    <dbReference type="NCBI Taxonomy" id="2053465"/>
    <lineage>
        <taxon>Bacteria</taxon>
        <taxon>Candidatus Muiribacteriota</taxon>
        <taxon>Candidatus Muiribacteriia</taxon>
        <taxon>Candidatus Muiribacteriales</taxon>
        <taxon>Candidatus Muiribacteriaceae</taxon>
        <taxon>Candidatus Muiribacterium</taxon>
    </lineage>
</organism>
<dbReference type="PROSITE" id="PS51257">
    <property type="entry name" value="PROKAR_LIPOPROTEIN"/>
    <property type="match status" value="1"/>
</dbReference>
<sequence length="342" mass="39109">MKRSSVKIAMFLLLSSFFILMIGCQEKKSVQTTKVKQTKEMMIYNTQNGLPDNFISSIFVEKFENREILWIGTWNGLVKYDFERWINYTEKDGLTKNHITDIISDSQNRLWVSSISLKKDGGVSVYDGRNWKGYSNSTEDTGTNPGNIITLFQDSRDRIWAGSWGNGVYVFDGEKWKNYNTDNGLPSNEIMDIIEFDNKVWFATKQKGAFYITVDDNENWVVVDEHSSNLINNSICSLAKDNMDNRLWFGTWGGVSSVSKTDKWEKFTTFGNKLADLFVRVIKTDGENVYFGTDKGMTIYDGENWKTITTKDGLPSDKILSIATTKNDIWIGTDKGLVQLVK</sequence>
<dbReference type="Proteomes" id="UP000234857">
    <property type="component" value="Unassembled WGS sequence"/>
</dbReference>
<gene>
    <name evidence="1" type="ORF">C0601_08315</name>
</gene>
<evidence type="ECO:0000313" key="2">
    <source>
        <dbReference type="Proteomes" id="UP000234857"/>
    </source>
</evidence>
<dbReference type="InterPro" id="IPR015943">
    <property type="entry name" value="WD40/YVTN_repeat-like_dom_sf"/>
</dbReference>
<dbReference type="Pfam" id="PF07494">
    <property type="entry name" value="Reg_prop"/>
    <property type="match status" value="1"/>
</dbReference>
<evidence type="ECO:0000313" key="1">
    <source>
        <dbReference type="EMBL" id="PLX17118.1"/>
    </source>
</evidence>
<reference evidence="1 2" key="1">
    <citation type="submission" date="2017-11" db="EMBL/GenBank/DDBJ databases">
        <title>Genome-resolved metagenomics identifies genetic mobility, metabolic interactions, and unexpected diversity in perchlorate-reducing communities.</title>
        <authorList>
            <person name="Barnum T.P."/>
            <person name="Figueroa I.A."/>
            <person name="Carlstrom C.I."/>
            <person name="Lucas L.N."/>
            <person name="Engelbrektson A.L."/>
            <person name="Coates J.D."/>
        </authorList>
    </citation>
    <scope>NUCLEOTIDE SEQUENCE [LARGE SCALE GENOMIC DNA]</scope>
    <source>
        <strain evidence="1">BM706</strain>
    </source>
</reference>
<dbReference type="InterPro" id="IPR011110">
    <property type="entry name" value="Reg_prop"/>
</dbReference>
<dbReference type="Gene3D" id="2.130.10.10">
    <property type="entry name" value="YVTN repeat-like/Quinoprotein amine dehydrogenase"/>
    <property type="match status" value="2"/>
</dbReference>
<name>A0A2N5ZEL7_MUIH1</name>